<evidence type="ECO:0000313" key="3">
    <source>
        <dbReference type="Proteomes" id="UP000694050"/>
    </source>
</evidence>
<reference evidence="2" key="1">
    <citation type="submission" date="2021-04" db="EMBL/GenBank/DDBJ databases">
        <title>First draft genome resource for Brassicaceae pathogens Fusarium oxysporum f. sp. raphani and Fusarium oxysporum f. sp. rapae.</title>
        <authorList>
            <person name="Asai S."/>
        </authorList>
    </citation>
    <scope>NUCLEOTIDE SEQUENCE</scope>
    <source>
        <strain evidence="2">Tf1208</strain>
    </source>
</reference>
<feature type="region of interest" description="Disordered" evidence="1">
    <location>
        <begin position="1"/>
        <end position="40"/>
    </location>
</feature>
<dbReference type="EMBL" id="JAELUQ010000012">
    <property type="protein sequence ID" value="KAG7405326.1"/>
    <property type="molecule type" value="Genomic_DNA"/>
</dbReference>
<protein>
    <submittedName>
        <fullName evidence="2">Uncharacterized protein</fullName>
    </submittedName>
</protein>
<dbReference type="Proteomes" id="UP000694050">
    <property type="component" value="Unassembled WGS sequence"/>
</dbReference>
<proteinExistence type="predicted"/>
<evidence type="ECO:0000256" key="1">
    <source>
        <dbReference type="SAM" id="MobiDB-lite"/>
    </source>
</evidence>
<sequence>MDPRYKAIQPRPAGSSAPAPEINIRVEESESRKRRRSQNHIACDRCRTKKISEEGGQILERLNASKQLRRSQSEFMNHLRTLPIEQATEMLRQFRENPDFHTALSPSPANSNLMVKPSSLHIARAMAPPTGYATEFELAGQFSVAYPWISPGLAEHERFTETKRRQPGSL</sequence>
<organism evidence="2 3">
    <name type="scientific">Fusarium oxysporum f. sp. rapae</name>
    <dbReference type="NCBI Taxonomy" id="485398"/>
    <lineage>
        <taxon>Eukaryota</taxon>
        <taxon>Fungi</taxon>
        <taxon>Dikarya</taxon>
        <taxon>Ascomycota</taxon>
        <taxon>Pezizomycotina</taxon>
        <taxon>Sordariomycetes</taxon>
        <taxon>Hypocreomycetidae</taxon>
        <taxon>Hypocreales</taxon>
        <taxon>Nectriaceae</taxon>
        <taxon>Fusarium</taxon>
        <taxon>Fusarium oxysporum species complex</taxon>
    </lineage>
</organism>
<comment type="caution">
    <text evidence="2">The sequence shown here is derived from an EMBL/GenBank/DDBJ whole genome shotgun (WGS) entry which is preliminary data.</text>
</comment>
<evidence type="ECO:0000313" key="2">
    <source>
        <dbReference type="EMBL" id="KAG7405326.1"/>
    </source>
</evidence>
<name>A0A8J5NIT4_FUSOX</name>
<accession>A0A8J5NIT4</accession>
<dbReference type="AlphaFoldDB" id="A0A8J5NIT4"/>
<gene>
    <name evidence="2" type="ORF">Forpe1208_v015019</name>
</gene>